<name>A0A6C0U141_9GAMM</name>
<dbReference type="AlphaFoldDB" id="A0A6C0U141"/>
<organism evidence="2 3">
    <name type="scientific">Kineobactrum salinum</name>
    <dbReference type="NCBI Taxonomy" id="2708301"/>
    <lineage>
        <taxon>Bacteria</taxon>
        <taxon>Pseudomonadati</taxon>
        <taxon>Pseudomonadota</taxon>
        <taxon>Gammaproteobacteria</taxon>
        <taxon>Cellvibrionales</taxon>
        <taxon>Halieaceae</taxon>
        <taxon>Kineobactrum</taxon>
    </lineage>
</organism>
<accession>A0A6C0U141</accession>
<dbReference type="Proteomes" id="UP000477680">
    <property type="component" value="Chromosome"/>
</dbReference>
<reference evidence="2 3" key="1">
    <citation type="submission" date="2020-02" db="EMBL/GenBank/DDBJ databases">
        <title>Genome sequencing for Kineobactrum sp. M2.</title>
        <authorList>
            <person name="Park S.-J."/>
        </authorList>
    </citation>
    <scope>NUCLEOTIDE SEQUENCE [LARGE SCALE GENOMIC DNA]</scope>
    <source>
        <strain evidence="2 3">M2</strain>
    </source>
</reference>
<feature type="compositionally biased region" description="Gly residues" evidence="1">
    <location>
        <begin position="35"/>
        <end position="50"/>
    </location>
</feature>
<proteinExistence type="predicted"/>
<feature type="region of interest" description="Disordered" evidence="1">
    <location>
        <begin position="1"/>
        <end position="61"/>
    </location>
</feature>
<keyword evidence="3" id="KW-1185">Reference proteome</keyword>
<protein>
    <submittedName>
        <fullName evidence="2">Uncharacterized protein</fullName>
    </submittedName>
</protein>
<evidence type="ECO:0000313" key="3">
    <source>
        <dbReference type="Proteomes" id="UP000477680"/>
    </source>
</evidence>
<dbReference type="EMBL" id="CP048711">
    <property type="protein sequence ID" value="QIB64045.1"/>
    <property type="molecule type" value="Genomic_DNA"/>
</dbReference>
<gene>
    <name evidence="2" type="ORF">G3T16_13880</name>
</gene>
<evidence type="ECO:0000256" key="1">
    <source>
        <dbReference type="SAM" id="MobiDB-lite"/>
    </source>
</evidence>
<dbReference type="KEGG" id="kim:G3T16_13880"/>
<sequence>MSQDDLDHIPAIVPTRDSDDHRPSAKSRGSKPDNGRGGGEPPAGRRGGGAAVPAEGSASGRDCLLPWRWWSLR</sequence>
<evidence type="ECO:0000313" key="2">
    <source>
        <dbReference type="EMBL" id="QIB64045.1"/>
    </source>
</evidence>
<dbReference type="RefSeq" id="WP_163493297.1">
    <property type="nucleotide sequence ID" value="NZ_CP048711.1"/>
</dbReference>